<organism evidence="1 2">
    <name type="scientific">Pedobacter fastidiosus</name>
    <dbReference type="NCBI Taxonomy" id="2765361"/>
    <lineage>
        <taxon>Bacteria</taxon>
        <taxon>Pseudomonadati</taxon>
        <taxon>Bacteroidota</taxon>
        <taxon>Sphingobacteriia</taxon>
        <taxon>Sphingobacteriales</taxon>
        <taxon>Sphingobacteriaceae</taxon>
        <taxon>Pedobacter</taxon>
    </lineage>
</organism>
<comment type="caution">
    <text evidence="1">The sequence shown here is derived from an EMBL/GenBank/DDBJ whole genome shotgun (WGS) entry which is preliminary data.</text>
</comment>
<dbReference type="EMBL" id="JACRYL010000031">
    <property type="protein sequence ID" value="MBC6112951.1"/>
    <property type="molecule type" value="Genomic_DNA"/>
</dbReference>
<evidence type="ECO:0000313" key="1">
    <source>
        <dbReference type="EMBL" id="MBC6112951.1"/>
    </source>
</evidence>
<name>A0ABR7KY48_9SPHI</name>
<dbReference type="RefSeq" id="WP_187073369.1">
    <property type="nucleotide sequence ID" value="NZ_JACRYL010000031.1"/>
</dbReference>
<sequence length="184" mass="21610">MSVSFNDGFFNDDLPKNDRITNSWYSTKKANDSLYNVYDEGKSVGYAIYNKNNFPIEINVTDNFDGEDAIRIALWWKITGKSKNIQKWTGSGDTRRPTYLFSNKKILEKTNDKRKTNAIETITEIFIDDKINYNGAKPLKYKSYIDIDRSFYYSDYWVEEMKKHPLPSSILEQLNNINELDNTY</sequence>
<keyword evidence="2" id="KW-1185">Reference proteome</keyword>
<reference evidence="1 2" key="1">
    <citation type="submission" date="2020-08" db="EMBL/GenBank/DDBJ databases">
        <authorList>
            <person name="Sun Q."/>
            <person name="Inoue M."/>
        </authorList>
    </citation>
    <scope>NUCLEOTIDE SEQUENCE [LARGE SCALE GENOMIC DNA]</scope>
    <source>
        <strain evidence="1 2">CCM 8938</strain>
    </source>
</reference>
<protein>
    <submittedName>
        <fullName evidence="1">Uncharacterized protein</fullName>
    </submittedName>
</protein>
<evidence type="ECO:0000313" key="2">
    <source>
        <dbReference type="Proteomes" id="UP000652755"/>
    </source>
</evidence>
<accession>A0ABR7KY48</accession>
<dbReference type="Proteomes" id="UP000652755">
    <property type="component" value="Unassembled WGS sequence"/>
</dbReference>
<proteinExistence type="predicted"/>
<gene>
    <name evidence="1" type="ORF">H7U22_21225</name>
</gene>